<accession>A0ABP6I6F5</accession>
<comment type="caution">
    <text evidence="2">The sequence shown here is derived from an EMBL/GenBank/DDBJ whole genome shotgun (WGS) entry which is preliminary data.</text>
</comment>
<sequence>MTAGEAAGTPGGNGPCAAREEPGPYRPAPEIRETARAARKGRTPGSPVQDGGRAPA</sequence>
<proteinExistence type="predicted"/>
<evidence type="ECO:0000313" key="3">
    <source>
        <dbReference type="Proteomes" id="UP001500831"/>
    </source>
</evidence>
<gene>
    <name evidence="2" type="ORF">GCM10010517_06770</name>
</gene>
<feature type="compositionally biased region" description="Basic and acidic residues" evidence="1">
    <location>
        <begin position="18"/>
        <end position="36"/>
    </location>
</feature>
<organism evidence="2 3">
    <name type="scientific">Streptosporangium fragile</name>
    <dbReference type="NCBI Taxonomy" id="46186"/>
    <lineage>
        <taxon>Bacteria</taxon>
        <taxon>Bacillati</taxon>
        <taxon>Actinomycetota</taxon>
        <taxon>Actinomycetes</taxon>
        <taxon>Streptosporangiales</taxon>
        <taxon>Streptosporangiaceae</taxon>
        <taxon>Streptosporangium</taxon>
    </lineage>
</organism>
<name>A0ABP6I6F5_9ACTN</name>
<evidence type="ECO:0000313" key="2">
    <source>
        <dbReference type="EMBL" id="GAA2849422.1"/>
    </source>
</evidence>
<protein>
    <submittedName>
        <fullName evidence="2">Uncharacterized protein</fullName>
    </submittedName>
</protein>
<dbReference type="EMBL" id="BAAAVI010000003">
    <property type="protein sequence ID" value="GAA2849422.1"/>
    <property type="molecule type" value="Genomic_DNA"/>
</dbReference>
<reference evidence="3" key="1">
    <citation type="journal article" date="2019" name="Int. J. Syst. Evol. Microbiol.">
        <title>The Global Catalogue of Microorganisms (GCM) 10K type strain sequencing project: providing services to taxonomists for standard genome sequencing and annotation.</title>
        <authorList>
            <consortium name="The Broad Institute Genomics Platform"/>
            <consortium name="The Broad Institute Genome Sequencing Center for Infectious Disease"/>
            <person name="Wu L."/>
            <person name="Ma J."/>
        </authorList>
    </citation>
    <scope>NUCLEOTIDE SEQUENCE [LARGE SCALE GENOMIC DNA]</scope>
    <source>
        <strain evidence="3">JCM 6242</strain>
    </source>
</reference>
<keyword evidence="3" id="KW-1185">Reference proteome</keyword>
<dbReference type="Proteomes" id="UP001500831">
    <property type="component" value="Unassembled WGS sequence"/>
</dbReference>
<evidence type="ECO:0000256" key="1">
    <source>
        <dbReference type="SAM" id="MobiDB-lite"/>
    </source>
</evidence>
<feature type="region of interest" description="Disordered" evidence="1">
    <location>
        <begin position="1"/>
        <end position="56"/>
    </location>
</feature>